<dbReference type="HOGENOM" id="CLU_751717_0_0_4"/>
<gene>
    <name evidence="1" type="ordered locus">Bcep1808_0272</name>
</gene>
<name>A4JAI3_BURVG</name>
<accession>A4JAI3</accession>
<evidence type="ECO:0000313" key="2">
    <source>
        <dbReference type="Proteomes" id="UP000002287"/>
    </source>
</evidence>
<dbReference type="KEGG" id="bvi:Bcep1808_0272"/>
<reference evidence="2" key="1">
    <citation type="submission" date="2007-03" db="EMBL/GenBank/DDBJ databases">
        <title>Complete sequence of chromosome 1 of Burkholderia vietnamiensis G4.</title>
        <authorList>
            <consortium name="US DOE Joint Genome Institute"/>
            <person name="Copeland A."/>
            <person name="Lucas S."/>
            <person name="Lapidus A."/>
            <person name="Barry K."/>
            <person name="Detter J.C."/>
            <person name="Glavina del Rio T."/>
            <person name="Hammon N."/>
            <person name="Israni S."/>
            <person name="Dalin E."/>
            <person name="Tice H."/>
            <person name="Pitluck S."/>
            <person name="Chain P."/>
            <person name="Malfatti S."/>
            <person name="Shin M."/>
            <person name="Vergez L."/>
            <person name="Schmutz J."/>
            <person name="Larimer F."/>
            <person name="Land M."/>
            <person name="Hauser L."/>
            <person name="Kyrpides N."/>
            <person name="Tiedje J."/>
            <person name="Richardson P."/>
        </authorList>
    </citation>
    <scope>NUCLEOTIDE SEQUENCE [LARGE SCALE GENOMIC DNA]</scope>
    <source>
        <strain evidence="2">G4 / LMG 22486</strain>
    </source>
</reference>
<dbReference type="EMBL" id="CP000614">
    <property type="protein sequence ID" value="ABO53286.1"/>
    <property type="molecule type" value="Genomic_DNA"/>
</dbReference>
<dbReference type="Proteomes" id="UP000002287">
    <property type="component" value="Chromosome 1"/>
</dbReference>
<organism evidence="1 2">
    <name type="scientific">Burkholderia vietnamiensis (strain G4 / LMG 22486)</name>
    <name type="common">Burkholderia cepacia (strain R1808)</name>
    <dbReference type="NCBI Taxonomy" id="269482"/>
    <lineage>
        <taxon>Bacteria</taxon>
        <taxon>Pseudomonadati</taxon>
        <taxon>Pseudomonadota</taxon>
        <taxon>Betaproteobacteria</taxon>
        <taxon>Burkholderiales</taxon>
        <taxon>Burkholderiaceae</taxon>
        <taxon>Burkholderia</taxon>
        <taxon>Burkholderia cepacia complex</taxon>
    </lineage>
</organism>
<dbReference type="eggNOG" id="ENOG5033RKN">
    <property type="taxonomic scope" value="Bacteria"/>
</dbReference>
<evidence type="ECO:0000313" key="1">
    <source>
        <dbReference type="EMBL" id="ABO53286.1"/>
    </source>
</evidence>
<keyword evidence="1" id="KW-0547">Nucleotide-binding</keyword>
<dbReference type="GO" id="GO:0005524">
    <property type="term" value="F:ATP binding"/>
    <property type="evidence" value="ECO:0007669"/>
    <property type="project" value="UniProtKB-KW"/>
</dbReference>
<dbReference type="AlphaFoldDB" id="A4JAI3"/>
<sequence>MKEEIKKILRVKQPIKAREIAKLLDADTGAVNRALYASGDDFVKDPAHRWSLRRPSEQIIQFPATSWLTTEQFEDALDDGESPLDSTCASIVFQFVPETKVLLAAAARLLALCNQLVAAGKSVTIDFRDTKVSGYLNRIGFYDLLDDDVKVLPRRPMVSLAKARQGENSGVVEVAKIDLDNRDDNIPRRLESSVAEHIEGGKTPMLTILGELFSNIHEHSSSPIPGFVALQLYGGSRPHISTVFSDSGSGIAGTLLPTLPHEKLGELEASGKDIAVALIEKIFVDGQLSRMSEDGHGLGLKSTGDAVGKFDDGSIIVRQETFEVILTFEKGQKRFTHRLGLRRLHGTQICVKFNLTRRSKSR</sequence>
<protein>
    <submittedName>
        <fullName evidence="1">ATP-binding region, ATPase-like protein</fullName>
    </submittedName>
</protein>
<proteinExistence type="predicted"/>
<keyword evidence="1" id="KW-0067">ATP-binding</keyword>